<dbReference type="NCBIfam" id="TIGR04332">
    <property type="entry name" value="gamma_Glu_sys"/>
    <property type="match status" value="1"/>
</dbReference>
<proteinExistence type="predicted"/>
<dbReference type="RefSeq" id="WP_254737299.1">
    <property type="nucleotide sequence ID" value="NZ_JANCLU010000001.1"/>
</dbReference>
<dbReference type="InterPro" id="IPR027602">
    <property type="entry name" value="PGA_system"/>
</dbReference>
<reference evidence="1 2" key="1">
    <citation type="submission" date="2022-07" db="EMBL/GenBank/DDBJ databases">
        <authorList>
            <person name="Li W.-J."/>
            <person name="Deng Q.-Q."/>
        </authorList>
    </citation>
    <scope>NUCLEOTIDE SEQUENCE [LARGE SCALE GENOMIC DNA]</scope>
    <source>
        <strain evidence="1 2">SYSU M60028</strain>
    </source>
</reference>
<accession>A0ABT1L6B5</accession>
<keyword evidence="2" id="KW-1185">Reference proteome</keyword>
<gene>
    <name evidence="1" type="primary">pgsW</name>
    <name evidence="1" type="ORF">NK718_00165</name>
</gene>
<evidence type="ECO:0000313" key="1">
    <source>
        <dbReference type="EMBL" id="MCP8936917.1"/>
    </source>
</evidence>
<dbReference type="Proteomes" id="UP001205890">
    <property type="component" value="Unassembled WGS sequence"/>
</dbReference>
<organism evidence="1 2">
    <name type="scientific">Alsobacter ponti</name>
    <dbReference type="NCBI Taxonomy" id="2962936"/>
    <lineage>
        <taxon>Bacteria</taxon>
        <taxon>Pseudomonadati</taxon>
        <taxon>Pseudomonadota</taxon>
        <taxon>Alphaproteobacteria</taxon>
        <taxon>Hyphomicrobiales</taxon>
        <taxon>Alsobacteraceae</taxon>
        <taxon>Alsobacter</taxon>
    </lineage>
</organism>
<sequence length="355" mass="36834">MSRALASAPPRVAGRWPAAALALAALASVLVWQAVERLGATRLHPRAYEMLAAAQTLQAASRIIAAEKTARGLMQPESVDPNRTGLIGPEYTPITTTVGELPAKRSVANPDFAAALVRLIDSVGLPRGAPVVVILSGSFVGADIAAVAAVEALGLRPVLVVSLSASMFGATDPDFNILDMLGLLRRRGVLQTRPELAVLGGEMGVASGMEPEAVALLRLSAFREGAKLVSEPTLAGLVDRLVEQTQAALGPGVRPGLVINVGGALVALGNCPQSYEMPPGLSRRPLACGQGTPGLALRLAGDGRAPILHVINIRRMALELGLPFDPVPLPRPGLNPAVYGTTATTNEKIRQGDMK</sequence>
<name>A0ABT1L6B5_9HYPH</name>
<protein>
    <submittedName>
        <fullName evidence="1">Poly-gamma-glutamate system protein</fullName>
    </submittedName>
</protein>
<comment type="caution">
    <text evidence="1">The sequence shown here is derived from an EMBL/GenBank/DDBJ whole genome shotgun (WGS) entry which is preliminary data.</text>
</comment>
<dbReference type="EMBL" id="JANCLU010000001">
    <property type="protein sequence ID" value="MCP8936917.1"/>
    <property type="molecule type" value="Genomic_DNA"/>
</dbReference>
<evidence type="ECO:0000313" key="2">
    <source>
        <dbReference type="Proteomes" id="UP001205890"/>
    </source>
</evidence>